<evidence type="ECO:0000313" key="3">
    <source>
        <dbReference type="Proteomes" id="UP000663850"/>
    </source>
</evidence>
<comment type="caution">
    <text evidence="2">The sequence shown here is derived from an EMBL/GenBank/DDBJ whole genome shotgun (WGS) entry which is preliminary data.</text>
</comment>
<dbReference type="Proteomes" id="UP000663850">
    <property type="component" value="Unassembled WGS sequence"/>
</dbReference>
<proteinExistence type="predicted"/>
<gene>
    <name evidence="2" type="ORF">RDB_LOCUS46719</name>
</gene>
<accession>A0A8H3BHC8</accession>
<name>A0A8H3BHC8_9AGAM</name>
<dbReference type="EMBL" id="CAJMWZ010002495">
    <property type="protein sequence ID" value="CAE6456742.1"/>
    <property type="molecule type" value="Genomic_DNA"/>
</dbReference>
<feature type="region of interest" description="Disordered" evidence="1">
    <location>
        <begin position="84"/>
        <end position="125"/>
    </location>
</feature>
<organism evidence="2 3">
    <name type="scientific">Rhizoctonia solani</name>
    <dbReference type="NCBI Taxonomy" id="456999"/>
    <lineage>
        <taxon>Eukaryota</taxon>
        <taxon>Fungi</taxon>
        <taxon>Dikarya</taxon>
        <taxon>Basidiomycota</taxon>
        <taxon>Agaricomycotina</taxon>
        <taxon>Agaricomycetes</taxon>
        <taxon>Cantharellales</taxon>
        <taxon>Ceratobasidiaceae</taxon>
        <taxon>Rhizoctonia</taxon>
    </lineage>
</organism>
<sequence length="144" mass="15346">MPTNIPGTRGTEVAGESIGRLLLHGKERVDCSHAKAADLYIYLHTGFVLAFGVRSSSIYVVRHIGMGVRAQGAKWNRDAKIVRAADPPSTPFPNDAAARSRLPGLSRQPEEAENTARNSSGRGGCTKGLAIGSDFLRAATGFNR</sequence>
<evidence type="ECO:0000256" key="1">
    <source>
        <dbReference type="SAM" id="MobiDB-lite"/>
    </source>
</evidence>
<reference evidence="2" key="1">
    <citation type="submission" date="2021-01" db="EMBL/GenBank/DDBJ databases">
        <authorList>
            <person name="Kaushik A."/>
        </authorList>
    </citation>
    <scope>NUCLEOTIDE SEQUENCE</scope>
    <source>
        <strain evidence="2">Type strain: AG8-Rh-89/</strain>
    </source>
</reference>
<dbReference type="AlphaFoldDB" id="A0A8H3BHC8"/>
<evidence type="ECO:0000313" key="2">
    <source>
        <dbReference type="EMBL" id="CAE6456742.1"/>
    </source>
</evidence>
<protein>
    <submittedName>
        <fullName evidence="2">Uncharacterized protein</fullName>
    </submittedName>
</protein>